<reference evidence="2" key="1">
    <citation type="submission" date="2017-01" db="EMBL/GenBank/DDBJ databases">
        <authorList>
            <person name="Wang Y."/>
            <person name="White M."/>
            <person name="Kvist S."/>
            <person name="Moncalvo J.-M."/>
        </authorList>
    </citation>
    <scope>NUCLEOTIDE SEQUENCE [LARGE SCALE GENOMIC DNA]</scope>
    <source>
        <strain evidence="2">ID-206-W2</strain>
    </source>
</reference>
<dbReference type="AlphaFoldDB" id="A0A1R1YS69"/>
<sequence length="100" mass="11123">MHKSSDRQQHGSQPFSSLSYENQVDHSHVWAGIYFLLILLDNKLNFIIDCNFSHPAYLKQCLGGPFGWSAGVVTALWSADSAHMASTVALQRLWSAKLSS</sequence>
<name>A0A1R1YS69_9FUNG</name>
<accession>A0A1R1YS69</accession>
<keyword evidence="2" id="KW-1185">Reference proteome</keyword>
<proteinExistence type="predicted"/>
<organism evidence="1 2">
    <name type="scientific">Smittium culicis</name>
    <dbReference type="NCBI Taxonomy" id="133412"/>
    <lineage>
        <taxon>Eukaryota</taxon>
        <taxon>Fungi</taxon>
        <taxon>Fungi incertae sedis</taxon>
        <taxon>Zoopagomycota</taxon>
        <taxon>Kickxellomycotina</taxon>
        <taxon>Harpellomycetes</taxon>
        <taxon>Harpellales</taxon>
        <taxon>Legeriomycetaceae</taxon>
        <taxon>Smittium</taxon>
    </lineage>
</organism>
<evidence type="ECO:0000313" key="2">
    <source>
        <dbReference type="Proteomes" id="UP000187429"/>
    </source>
</evidence>
<dbReference type="EMBL" id="LSSM01000207">
    <property type="protein sequence ID" value="OMJ29695.1"/>
    <property type="molecule type" value="Genomic_DNA"/>
</dbReference>
<gene>
    <name evidence="1" type="ORF">AYI69_g777</name>
</gene>
<dbReference type="Proteomes" id="UP000187429">
    <property type="component" value="Unassembled WGS sequence"/>
</dbReference>
<evidence type="ECO:0000313" key="1">
    <source>
        <dbReference type="EMBL" id="OMJ29695.1"/>
    </source>
</evidence>
<protein>
    <submittedName>
        <fullName evidence="1">Uncharacterized protein</fullName>
    </submittedName>
</protein>
<comment type="caution">
    <text evidence="1">The sequence shown here is derived from an EMBL/GenBank/DDBJ whole genome shotgun (WGS) entry which is preliminary data.</text>
</comment>